<dbReference type="AlphaFoldDB" id="A0A4U0FC80"/>
<evidence type="ECO:0000313" key="2">
    <source>
        <dbReference type="Proteomes" id="UP000309673"/>
    </source>
</evidence>
<organism evidence="1 2">
    <name type="scientific">Cohnella pontilimi</name>
    <dbReference type="NCBI Taxonomy" id="2564100"/>
    <lineage>
        <taxon>Bacteria</taxon>
        <taxon>Bacillati</taxon>
        <taxon>Bacillota</taxon>
        <taxon>Bacilli</taxon>
        <taxon>Bacillales</taxon>
        <taxon>Paenibacillaceae</taxon>
        <taxon>Cohnella</taxon>
    </lineage>
</organism>
<gene>
    <name evidence="1" type="ORF">E5161_09775</name>
</gene>
<name>A0A4U0FC80_9BACL</name>
<accession>A0A4U0FC80</accession>
<comment type="caution">
    <text evidence="1">The sequence shown here is derived from an EMBL/GenBank/DDBJ whole genome shotgun (WGS) entry which is preliminary data.</text>
</comment>
<dbReference type="Proteomes" id="UP000309673">
    <property type="component" value="Unassembled WGS sequence"/>
</dbReference>
<evidence type="ECO:0000313" key="1">
    <source>
        <dbReference type="EMBL" id="TJY42473.1"/>
    </source>
</evidence>
<reference evidence="1 2" key="1">
    <citation type="submission" date="2019-04" db="EMBL/GenBank/DDBJ databases">
        <title>Cohnella sp. nov., isolated from soil.</title>
        <authorList>
            <person name="Kim W."/>
        </authorList>
    </citation>
    <scope>NUCLEOTIDE SEQUENCE [LARGE SCALE GENOMIC DNA]</scope>
    <source>
        <strain evidence="1 2">CAU 1483</strain>
    </source>
</reference>
<sequence length="18" mass="2209">MWFGNRFPKTFPNPPRIC</sequence>
<protein>
    <submittedName>
        <fullName evidence="1">Uncharacterized protein</fullName>
    </submittedName>
</protein>
<keyword evidence="2" id="KW-1185">Reference proteome</keyword>
<proteinExistence type="predicted"/>
<dbReference type="EMBL" id="SUPK01000004">
    <property type="protein sequence ID" value="TJY42473.1"/>
    <property type="molecule type" value="Genomic_DNA"/>
</dbReference>